<evidence type="ECO:0000259" key="5">
    <source>
        <dbReference type="PROSITE" id="PS50865"/>
    </source>
</evidence>
<dbReference type="InterPro" id="IPR002893">
    <property type="entry name" value="Znf_MYND"/>
</dbReference>
<feature type="domain" description="MYND-type" evidence="5">
    <location>
        <begin position="43"/>
        <end position="83"/>
    </location>
</feature>
<organism evidence="6 7">
    <name type="scientific">Lentinus tigrinus ALCF2SS1-6</name>
    <dbReference type="NCBI Taxonomy" id="1328759"/>
    <lineage>
        <taxon>Eukaryota</taxon>
        <taxon>Fungi</taxon>
        <taxon>Dikarya</taxon>
        <taxon>Basidiomycota</taxon>
        <taxon>Agaricomycotina</taxon>
        <taxon>Agaricomycetes</taxon>
        <taxon>Polyporales</taxon>
        <taxon>Polyporaceae</taxon>
        <taxon>Lentinus</taxon>
    </lineage>
</organism>
<dbReference type="SUPFAM" id="SSF144232">
    <property type="entry name" value="HIT/MYND zinc finger-like"/>
    <property type="match status" value="1"/>
</dbReference>
<keyword evidence="2 4" id="KW-0863">Zinc-finger</keyword>
<dbReference type="PROSITE" id="PS50865">
    <property type="entry name" value="ZF_MYND_2"/>
    <property type="match status" value="1"/>
</dbReference>
<gene>
    <name evidence="6" type="ORF">L227DRAFT_104042</name>
</gene>
<reference evidence="6" key="1">
    <citation type="journal article" date="2018" name="Genome Biol. Evol.">
        <title>Genomics and development of Lentinus tigrinus, a white-rot wood-decaying mushroom with dimorphic fruiting bodies.</title>
        <authorList>
            <person name="Wu B."/>
            <person name="Xu Z."/>
            <person name="Knudson A."/>
            <person name="Carlson A."/>
            <person name="Chen N."/>
            <person name="Kovaka S."/>
            <person name="LaButti K."/>
            <person name="Lipzen A."/>
            <person name="Pennachio C."/>
            <person name="Riley R."/>
            <person name="Schakwitz W."/>
            <person name="Umezawa K."/>
            <person name="Ohm R.A."/>
            <person name="Grigoriev I.V."/>
            <person name="Nagy L.G."/>
            <person name="Gibbons J."/>
            <person name="Hibbett D."/>
        </authorList>
    </citation>
    <scope>NUCLEOTIDE SEQUENCE [LARGE SCALE GENOMIC DNA]</scope>
    <source>
        <strain evidence="6">ALCF2SS1-6</strain>
    </source>
</reference>
<dbReference type="Gene3D" id="6.10.140.2220">
    <property type="match status" value="1"/>
</dbReference>
<evidence type="ECO:0000313" key="6">
    <source>
        <dbReference type="EMBL" id="RPD60006.1"/>
    </source>
</evidence>
<dbReference type="GO" id="GO:0008270">
    <property type="term" value="F:zinc ion binding"/>
    <property type="evidence" value="ECO:0007669"/>
    <property type="project" value="UniProtKB-KW"/>
</dbReference>
<keyword evidence="1" id="KW-0479">Metal-binding</keyword>
<evidence type="ECO:0000256" key="4">
    <source>
        <dbReference type="PROSITE-ProRule" id="PRU00134"/>
    </source>
</evidence>
<dbReference type="PROSITE" id="PS01360">
    <property type="entry name" value="ZF_MYND_1"/>
    <property type="match status" value="1"/>
</dbReference>
<sequence>MSEEFCEAFNKANSMAAASWEQRYLHSSRLQEKLHKRAVVQRCDYCGKDDEGKLQACSLCRSVHYCGRACQLADYKARHRGDCVGFVRPPYTAEFLTEPIAEAKFAQAPVFASGHKDGVGFWVSVVGNVEASLVPLVDPVCPKSALDGIERFEKAVLEPGRALRCGLEANNLLTVVLVQNRRKDRQSVLVLSAQCQLVSCLGMTDDVMKGRVDGERSFLWQQSSGSGEAAVLCVVDDQWNREGPRLCVTHINGTKVTSSHRPPQVLDARRGILALDPGD</sequence>
<dbReference type="STRING" id="1328759.A0A5C2SF87"/>
<dbReference type="Pfam" id="PF01753">
    <property type="entry name" value="zf-MYND"/>
    <property type="match status" value="1"/>
</dbReference>
<proteinExistence type="predicted"/>
<dbReference type="AlphaFoldDB" id="A0A5C2SF87"/>
<dbReference type="OrthoDB" id="2745729at2759"/>
<accession>A0A5C2SF87</accession>
<evidence type="ECO:0000256" key="3">
    <source>
        <dbReference type="ARBA" id="ARBA00022833"/>
    </source>
</evidence>
<dbReference type="Proteomes" id="UP000313359">
    <property type="component" value="Unassembled WGS sequence"/>
</dbReference>
<evidence type="ECO:0000256" key="1">
    <source>
        <dbReference type="ARBA" id="ARBA00022723"/>
    </source>
</evidence>
<name>A0A5C2SF87_9APHY</name>
<dbReference type="EMBL" id="ML122267">
    <property type="protein sequence ID" value="RPD60006.1"/>
    <property type="molecule type" value="Genomic_DNA"/>
</dbReference>
<evidence type="ECO:0000313" key="7">
    <source>
        <dbReference type="Proteomes" id="UP000313359"/>
    </source>
</evidence>
<evidence type="ECO:0000256" key="2">
    <source>
        <dbReference type="ARBA" id="ARBA00022771"/>
    </source>
</evidence>
<keyword evidence="7" id="KW-1185">Reference proteome</keyword>
<protein>
    <recommendedName>
        <fullName evidence="5">MYND-type domain-containing protein</fullName>
    </recommendedName>
</protein>
<keyword evidence="3" id="KW-0862">Zinc</keyword>